<dbReference type="GO" id="GO:0016791">
    <property type="term" value="F:phosphatase activity"/>
    <property type="evidence" value="ECO:0007669"/>
    <property type="project" value="UniProtKB-ARBA"/>
</dbReference>
<protein>
    <submittedName>
        <fullName evidence="6">Cof-type HAD-IIB family hydrolase</fullName>
    </submittedName>
</protein>
<dbReference type="PANTHER" id="PTHR47267:SF4">
    <property type="entry name" value="PYRIDOXAL PHOSPHATE PHOSPHATASE YIGL"/>
    <property type="match status" value="1"/>
</dbReference>
<dbReference type="PANTHER" id="PTHR47267">
    <property type="match status" value="1"/>
</dbReference>
<keyword evidence="4" id="KW-0460">Magnesium</keyword>
<evidence type="ECO:0000256" key="1">
    <source>
        <dbReference type="ARBA" id="ARBA00001946"/>
    </source>
</evidence>
<dbReference type="Gene3D" id="3.30.1240.10">
    <property type="match status" value="1"/>
</dbReference>
<dbReference type="SFLD" id="SFLDS00003">
    <property type="entry name" value="Haloacid_Dehalogenase"/>
    <property type="match status" value="1"/>
</dbReference>
<dbReference type="SFLD" id="SFLDG01140">
    <property type="entry name" value="C2.B:_Phosphomannomutase_and_P"/>
    <property type="match status" value="1"/>
</dbReference>
<dbReference type="NCBIfam" id="TIGR00099">
    <property type="entry name" value="Cof-subfamily"/>
    <property type="match status" value="1"/>
</dbReference>
<dbReference type="GO" id="GO:0000287">
    <property type="term" value="F:magnesium ion binding"/>
    <property type="evidence" value="ECO:0007669"/>
    <property type="project" value="UniProtKB-ARBA"/>
</dbReference>
<evidence type="ECO:0000256" key="5">
    <source>
        <dbReference type="ARBA" id="ARBA00034778"/>
    </source>
</evidence>
<dbReference type="InterPro" id="IPR006379">
    <property type="entry name" value="HAD-SF_hydro_IIB"/>
</dbReference>
<dbReference type="Gene3D" id="3.40.50.1000">
    <property type="entry name" value="HAD superfamily/HAD-like"/>
    <property type="match status" value="1"/>
</dbReference>
<name>A0A4D6XR25_9GAMM</name>
<keyword evidence="2" id="KW-0479">Metal-binding</keyword>
<dbReference type="EMBL" id="CP113403">
    <property type="protein sequence ID" value="WAI17816.1"/>
    <property type="molecule type" value="Genomic_DNA"/>
</dbReference>
<evidence type="ECO:0000313" key="6">
    <source>
        <dbReference type="EMBL" id="WAI17816.1"/>
    </source>
</evidence>
<dbReference type="OrthoDB" id="5498330at2"/>
<dbReference type="Proteomes" id="UP001163441">
    <property type="component" value="Chromosome"/>
</dbReference>
<keyword evidence="3 6" id="KW-0378">Hydrolase</keyword>
<dbReference type="SUPFAM" id="SSF56784">
    <property type="entry name" value="HAD-like"/>
    <property type="match status" value="1"/>
</dbReference>
<dbReference type="InterPro" id="IPR000150">
    <property type="entry name" value="Cof"/>
</dbReference>
<dbReference type="NCBIfam" id="TIGR01484">
    <property type="entry name" value="HAD-SF-IIB"/>
    <property type="match status" value="1"/>
</dbReference>
<evidence type="ECO:0000256" key="3">
    <source>
        <dbReference type="ARBA" id="ARBA00022801"/>
    </source>
</evidence>
<evidence type="ECO:0000313" key="7">
    <source>
        <dbReference type="Proteomes" id="UP001163441"/>
    </source>
</evidence>
<dbReference type="AlphaFoldDB" id="A0A4D6XR25"/>
<reference evidence="6" key="1">
    <citation type="submission" date="2022-11" db="EMBL/GenBank/DDBJ databases">
        <title>The whole genome sequencing of pests is an important tool to study the evolution of the plant-insect interaction and insecticide resistance.</title>
        <authorList>
            <person name="Kananovich Y."/>
        </authorList>
    </citation>
    <scope>NUCLEOTIDE SEQUENCE</scope>
    <source>
        <strain evidence="6">BSU_Aph_2016</strain>
    </source>
</reference>
<dbReference type="RefSeq" id="WP_158360353.1">
    <property type="nucleotide sequence ID" value="NZ_CP034897.1"/>
</dbReference>
<evidence type="ECO:0000256" key="4">
    <source>
        <dbReference type="ARBA" id="ARBA00022842"/>
    </source>
</evidence>
<dbReference type="InterPro" id="IPR023214">
    <property type="entry name" value="HAD_sf"/>
</dbReference>
<dbReference type="InterPro" id="IPR036412">
    <property type="entry name" value="HAD-like_sf"/>
</dbReference>
<proteinExistence type="inferred from homology"/>
<organism evidence="6 7">
    <name type="scientific">Buchnera aphidicola</name>
    <name type="common">Aphis craccivora</name>
    <dbReference type="NCBI Taxonomy" id="466616"/>
    <lineage>
        <taxon>Bacteria</taxon>
        <taxon>Pseudomonadati</taxon>
        <taxon>Pseudomonadota</taxon>
        <taxon>Gammaproteobacteria</taxon>
        <taxon>Enterobacterales</taxon>
        <taxon>Erwiniaceae</taxon>
        <taxon>Buchnera</taxon>
    </lineage>
</organism>
<gene>
    <name evidence="6" type="ORF">OWM53_00145</name>
</gene>
<accession>A0A4D6XR25</accession>
<comment type="cofactor">
    <cofactor evidence="1">
        <name>Mg(2+)</name>
        <dbReference type="ChEBI" id="CHEBI:18420"/>
    </cofactor>
</comment>
<dbReference type="Pfam" id="PF08282">
    <property type="entry name" value="Hydrolase_3"/>
    <property type="match status" value="1"/>
</dbReference>
<sequence>MYRIITVDLDGTLLSPENKITKYTEKIIKLLINKGLFIVFASGRHHIDMMYIRDNLNIRIFMITSNGAKVYNLDNKLIFENNLDVEIAFKLASLKYFESDIITQIYRNNQWYINNSKIENNFCPSLSLLKHEYFYLDRFNFSKVSKIFYTSNNLEKLCALEKYIITLLGDKVNVNFSIPGCLEVISGKTSKGHGLKLISNILGVSLKECITFGNGMNDYDMLSISGKPCIMENSDSRLKKILPYAEIIGNNADDSVAVFLEKMFITSNH</sequence>
<comment type="similarity">
    <text evidence="5">Belongs to the HAD-like hydrolase superfamily. Cof family.</text>
</comment>
<evidence type="ECO:0000256" key="2">
    <source>
        <dbReference type="ARBA" id="ARBA00022723"/>
    </source>
</evidence>
<dbReference type="PROSITE" id="PS01228">
    <property type="entry name" value="COF_1"/>
    <property type="match status" value="1"/>
</dbReference>